<dbReference type="CDD" id="cd00043">
    <property type="entry name" value="CYCLIN_SF"/>
    <property type="match status" value="1"/>
</dbReference>
<name>A0ABY9KU67_9BACI</name>
<dbReference type="Pfam" id="PF02810">
    <property type="entry name" value="SEC-C"/>
    <property type="match status" value="1"/>
</dbReference>
<dbReference type="Gene3D" id="1.10.472.10">
    <property type="entry name" value="Cyclin-like"/>
    <property type="match status" value="1"/>
</dbReference>
<gene>
    <name evidence="2" type="ORF">QR721_12515</name>
</gene>
<dbReference type="InterPro" id="IPR004027">
    <property type="entry name" value="SEC_C_motif"/>
</dbReference>
<dbReference type="Gene3D" id="3.10.450.50">
    <property type="match status" value="1"/>
</dbReference>
<evidence type="ECO:0000313" key="3">
    <source>
        <dbReference type="Proteomes" id="UP001180087"/>
    </source>
</evidence>
<accession>A0ABY9KU67</accession>
<reference evidence="2" key="1">
    <citation type="submission" date="2023-06" db="EMBL/GenBank/DDBJ databases">
        <title>A Treasure from Seagulls: Isolation and Description of Aciduricobacillus qingdaonensis gen. nov., sp. nov., a Rare Obligately Uric Acid-utilizing Member in the Family Bacillaceae.</title>
        <authorList>
            <person name="Liu W."/>
            <person name="Wang B."/>
        </authorList>
    </citation>
    <scope>NUCLEOTIDE SEQUENCE</scope>
    <source>
        <strain evidence="2">44XB</strain>
    </source>
</reference>
<sequence>MEKARIGRNDPCPCGSGKKYKKCCGKNIASIDLILETELEQVQRDLMRWTMSGHKREIDAYLAPYYDRLALNHQTKQMYQYFAATWYINAVLREDGTTLLQKYIDTRKKALSDRVKNHLNKWQQAVPSVFRVTGWDGVYVFAEDLFTNEVKRVKAAAEGLIQREKGIAIGTILPAGNSYVFLATFFHIPEASGETATIENEVRNLFTNSNAENTRDWMAGSFLDVIERFMFESNDEVLNANEADKAVEQKKEEETVKSDLAELGEVQQESGLAPDHEKVAQIFHAYALGYDLPDYAQEFGNELWKTYCERTNPTLRKPEVAVAALVYLVETIRGGRMTQAELARLYEVSATSISSRYKAMCKELADEIEEMSRKVPENIK</sequence>
<feature type="domain" description="HTH psq-type" evidence="1">
    <location>
        <begin position="329"/>
        <end position="358"/>
    </location>
</feature>
<dbReference type="Pfam" id="PF05225">
    <property type="entry name" value="HTH_psq"/>
    <property type="match status" value="1"/>
</dbReference>
<organism evidence="2 3">
    <name type="scientific">Aciduricibacillus chroicocephali</name>
    <dbReference type="NCBI Taxonomy" id="3054939"/>
    <lineage>
        <taxon>Bacteria</taxon>
        <taxon>Bacillati</taxon>
        <taxon>Bacillota</taxon>
        <taxon>Bacilli</taxon>
        <taxon>Bacillales</taxon>
        <taxon>Bacillaceae</taxon>
        <taxon>Aciduricibacillus</taxon>
    </lineage>
</organism>
<protein>
    <submittedName>
        <fullName evidence="2">SEC-C metal-binding domain-containing protein</fullName>
    </submittedName>
</protein>
<dbReference type="EMBL" id="CP129113">
    <property type="protein sequence ID" value="WLV24449.1"/>
    <property type="molecule type" value="Genomic_DNA"/>
</dbReference>
<proteinExistence type="predicted"/>
<keyword evidence="3" id="KW-1185">Reference proteome</keyword>
<dbReference type="InterPro" id="IPR036915">
    <property type="entry name" value="Cyclin-like_sf"/>
</dbReference>
<evidence type="ECO:0000313" key="2">
    <source>
        <dbReference type="EMBL" id="WLV24449.1"/>
    </source>
</evidence>
<dbReference type="Proteomes" id="UP001180087">
    <property type="component" value="Chromosome"/>
</dbReference>
<dbReference type="SUPFAM" id="SSF47954">
    <property type="entry name" value="Cyclin-like"/>
    <property type="match status" value="1"/>
</dbReference>
<dbReference type="SUPFAM" id="SSF103642">
    <property type="entry name" value="Sec-C motif"/>
    <property type="match status" value="1"/>
</dbReference>
<dbReference type="InterPro" id="IPR007889">
    <property type="entry name" value="HTH_Psq"/>
</dbReference>
<dbReference type="RefSeq" id="WP_348027482.1">
    <property type="nucleotide sequence ID" value="NZ_CP129113.1"/>
</dbReference>
<evidence type="ECO:0000259" key="1">
    <source>
        <dbReference type="Pfam" id="PF05225"/>
    </source>
</evidence>